<dbReference type="AlphaFoldDB" id="A0AAV4XB54"/>
<dbReference type="Proteomes" id="UP001054945">
    <property type="component" value="Unassembled WGS sequence"/>
</dbReference>
<evidence type="ECO:0000313" key="2">
    <source>
        <dbReference type="EMBL" id="GIY91169.1"/>
    </source>
</evidence>
<sequence length="62" mass="6834">NPRRSVDRSETELPWHKDVQSAKGDLSDGVDNSVMCCLCTVAFANEVVGVSAVTFQFPLYRS</sequence>
<protein>
    <submittedName>
        <fullName evidence="2">Uncharacterized protein</fullName>
    </submittedName>
</protein>
<evidence type="ECO:0000256" key="1">
    <source>
        <dbReference type="SAM" id="MobiDB-lite"/>
    </source>
</evidence>
<name>A0AAV4XB54_CAEEX</name>
<comment type="caution">
    <text evidence="2">The sequence shown here is derived from an EMBL/GenBank/DDBJ whole genome shotgun (WGS) entry which is preliminary data.</text>
</comment>
<reference evidence="2 3" key="1">
    <citation type="submission" date="2021-06" db="EMBL/GenBank/DDBJ databases">
        <title>Caerostris extrusa draft genome.</title>
        <authorList>
            <person name="Kono N."/>
            <person name="Arakawa K."/>
        </authorList>
    </citation>
    <scope>NUCLEOTIDE SEQUENCE [LARGE SCALE GENOMIC DNA]</scope>
</reference>
<accession>A0AAV4XB54</accession>
<keyword evidence="3" id="KW-1185">Reference proteome</keyword>
<gene>
    <name evidence="2" type="ORF">CEXT_487331</name>
</gene>
<feature type="region of interest" description="Disordered" evidence="1">
    <location>
        <begin position="1"/>
        <end position="26"/>
    </location>
</feature>
<feature type="compositionally biased region" description="Basic and acidic residues" evidence="1">
    <location>
        <begin position="1"/>
        <end position="20"/>
    </location>
</feature>
<proteinExistence type="predicted"/>
<dbReference type="EMBL" id="BPLR01017388">
    <property type="protein sequence ID" value="GIY91169.1"/>
    <property type="molecule type" value="Genomic_DNA"/>
</dbReference>
<feature type="non-terminal residue" evidence="2">
    <location>
        <position position="1"/>
    </location>
</feature>
<organism evidence="2 3">
    <name type="scientific">Caerostris extrusa</name>
    <name type="common">Bark spider</name>
    <name type="synonym">Caerostris bankana</name>
    <dbReference type="NCBI Taxonomy" id="172846"/>
    <lineage>
        <taxon>Eukaryota</taxon>
        <taxon>Metazoa</taxon>
        <taxon>Ecdysozoa</taxon>
        <taxon>Arthropoda</taxon>
        <taxon>Chelicerata</taxon>
        <taxon>Arachnida</taxon>
        <taxon>Araneae</taxon>
        <taxon>Araneomorphae</taxon>
        <taxon>Entelegynae</taxon>
        <taxon>Araneoidea</taxon>
        <taxon>Araneidae</taxon>
        <taxon>Caerostris</taxon>
    </lineage>
</organism>
<evidence type="ECO:0000313" key="3">
    <source>
        <dbReference type="Proteomes" id="UP001054945"/>
    </source>
</evidence>